<name>A0A6G1DAB9_9ORYZ</name>
<dbReference type="EMBL" id="SPHZ02000006">
    <property type="protein sequence ID" value="KAF0909705.1"/>
    <property type="molecule type" value="Genomic_DNA"/>
</dbReference>
<evidence type="ECO:0000313" key="2">
    <source>
        <dbReference type="Proteomes" id="UP000479710"/>
    </source>
</evidence>
<reference evidence="1 2" key="1">
    <citation type="submission" date="2019-11" db="EMBL/GenBank/DDBJ databases">
        <title>Whole genome sequence of Oryza granulata.</title>
        <authorList>
            <person name="Li W."/>
        </authorList>
    </citation>
    <scope>NUCLEOTIDE SEQUENCE [LARGE SCALE GENOMIC DNA]</scope>
    <source>
        <strain evidence="2">cv. Menghai</strain>
        <tissue evidence="1">Leaf</tissue>
    </source>
</reference>
<comment type="caution">
    <text evidence="1">The sequence shown here is derived from an EMBL/GenBank/DDBJ whole genome shotgun (WGS) entry which is preliminary data.</text>
</comment>
<protein>
    <recommendedName>
        <fullName evidence="3">Shikimate dehydrogenase substrate binding N-terminal domain-containing protein</fullName>
    </recommendedName>
</protein>
<dbReference type="Gene3D" id="3.20.20.70">
    <property type="entry name" value="Aldolase class I"/>
    <property type="match status" value="1"/>
</dbReference>
<accession>A0A6G1DAB9</accession>
<sequence>MAAEVAAATALGADVVELRLNRLSGFVPRWDLPILLAQLRLLPAIVTYSIPRQRRYSLSF</sequence>
<dbReference type="AlphaFoldDB" id="A0A6G1DAB9"/>
<evidence type="ECO:0000313" key="1">
    <source>
        <dbReference type="EMBL" id="KAF0909705.1"/>
    </source>
</evidence>
<dbReference type="Proteomes" id="UP000479710">
    <property type="component" value="Unassembled WGS sequence"/>
</dbReference>
<dbReference type="InterPro" id="IPR013785">
    <property type="entry name" value="Aldolase_TIM"/>
</dbReference>
<organism evidence="1 2">
    <name type="scientific">Oryza meyeriana var. granulata</name>
    <dbReference type="NCBI Taxonomy" id="110450"/>
    <lineage>
        <taxon>Eukaryota</taxon>
        <taxon>Viridiplantae</taxon>
        <taxon>Streptophyta</taxon>
        <taxon>Embryophyta</taxon>
        <taxon>Tracheophyta</taxon>
        <taxon>Spermatophyta</taxon>
        <taxon>Magnoliopsida</taxon>
        <taxon>Liliopsida</taxon>
        <taxon>Poales</taxon>
        <taxon>Poaceae</taxon>
        <taxon>BOP clade</taxon>
        <taxon>Oryzoideae</taxon>
        <taxon>Oryzeae</taxon>
        <taxon>Oryzinae</taxon>
        <taxon>Oryza</taxon>
        <taxon>Oryza meyeriana</taxon>
    </lineage>
</organism>
<evidence type="ECO:0008006" key="3">
    <source>
        <dbReference type="Google" id="ProtNLM"/>
    </source>
</evidence>
<keyword evidence="2" id="KW-1185">Reference proteome</keyword>
<proteinExistence type="predicted"/>
<gene>
    <name evidence="1" type="ORF">E2562_000042</name>
</gene>